<feature type="domain" description="GIY-YIG" evidence="9">
    <location>
        <begin position="11"/>
        <end position="96"/>
    </location>
</feature>
<keyword evidence="4 7" id="KW-0267">Excision nuclease</keyword>
<evidence type="ECO:0000256" key="6">
    <source>
        <dbReference type="ARBA" id="ARBA00023236"/>
    </source>
</evidence>
<dbReference type="InterPro" id="IPR047296">
    <property type="entry name" value="GIY-YIG_UvrC_Cho"/>
</dbReference>
<dbReference type="STRING" id="1031564.CINS_0563"/>
<reference evidence="11 12" key="1">
    <citation type="journal article" date="2014" name="Genome Biol. Evol.">
        <title>Comparative Genomics of the Campylobacter lari Group.</title>
        <authorList>
            <person name="Miller W.G."/>
            <person name="Yee E."/>
            <person name="Chapman M.H."/>
            <person name="Smith T.P."/>
            <person name="Bono J.L."/>
            <person name="Huynh S."/>
            <person name="Parker C.T."/>
            <person name="Vandamme P."/>
            <person name="Luong K."/>
            <person name="Korlach J."/>
        </authorList>
    </citation>
    <scope>NUCLEOTIDE SEQUENCE [LARGE SCALE GENOMIC DNA]</scope>
    <source>
        <strain evidence="11 12">NCTC 12927</strain>
    </source>
</reference>
<evidence type="ECO:0000256" key="2">
    <source>
        <dbReference type="ARBA" id="ARBA00022763"/>
    </source>
</evidence>
<sequence>MLKNEIKTIPSLPGIYQYFDQNGKLLYVGKAKNLKNRVRSYFNFTPIFSPNSKNSLRIQKMISETHHVEFITTNTEADALILENSFIKQLHPKYNILLRDDKTYPYIYIDLNDDFPRFEITRKIIKKSKIKYFGPFFKGVKELLNALYLIFPLRQKKSCKEICLFHQIKRCKAPCENKITKEEYNQIIQNATQALLNSSFLIKTLEKKMFDHAQSENYEEAAIIRDQIKTIQDLSVKIHIDIAKLENFDVFVFFVKNNILSLVRFVINNGKMISSNQKIITLKEQNDLDLNEIYKQYILENFTEDTPINSTQIYIHQEFEDLKLLESTLSQRFSKKFYIKVPKLGEKKKICDLALENARINIEKYIQNEDYIVLNDIKKYFNLQNYPNSIEIFDNSHYQGDASVGAMVVYKNNGFEKKSYRHYHLSHKNDYDQMFQTLSKRALSFDKTPPPDLWLIDGGDALLKLANTIVKSSGANIDILAISKEKINSKAHRAKGNAKDKIYSDNGIFTFSSNDKKLQFLQKLRDEAHRFAINFHQKTKRKQNLYSSKLLQLGISQANIQKLLNYYGDFNKISQAHYEEIKSICNAKVAKLIKENYDI</sequence>
<keyword evidence="5 7" id="KW-0234">DNA repair</keyword>
<dbReference type="InterPro" id="IPR035901">
    <property type="entry name" value="GIY-YIG_endonuc_sf"/>
</dbReference>
<dbReference type="InterPro" id="IPR001162">
    <property type="entry name" value="UvrC_RNase_H_dom"/>
</dbReference>
<dbReference type="EMBL" id="CP007770">
    <property type="protein sequence ID" value="AJC87541.1"/>
    <property type="molecule type" value="Genomic_DNA"/>
</dbReference>
<feature type="domain" description="UvrC family homology region profile" evidence="10">
    <location>
        <begin position="250"/>
        <end position="470"/>
    </location>
</feature>
<dbReference type="PROSITE" id="PS50164">
    <property type="entry name" value="GIY_YIG"/>
    <property type="match status" value="1"/>
</dbReference>
<keyword evidence="2 7" id="KW-0227">DNA damage</keyword>
<dbReference type="PROSITE" id="PS50151">
    <property type="entry name" value="UVR"/>
    <property type="match status" value="1"/>
</dbReference>
<dbReference type="Pfam" id="PF01541">
    <property type="entry name" value="GIY-YIG"/>
    <property type="match status" value="1"/>
</dbReference>
<name>A0A0A8H0L0_9BACT</name>
<evidence type="ECO:0000256" key="3">
    <source>
        <dbReference type="ARBA" id="ARBA00022769"/>
    </source>
</evidence>
<evidence type="ECO:0000259" key="10">
    <source>
        <dbReference type="PROSITE" id="PS50165"/>
    </source>
</evidence>
<dbReference type="SMART" id="SM00465">
    <property type="entry name" value="GIYc"/>
    <property type="match status" value="1"/>
</dbReference>
<dbReference type="GO" id="GO:0006289">
    <property type="term" value="P:nucleotide-excision repair"/>
    <property type="evidence" value="ECO:0007669"/>
    <property type="project" value="UniProtKB-UniRule"/>
</dbReference>
<dbReference type="GO" id="GO:0009380">
    <property type="term" value="C:excinuclease repair complex"/>
    <property type="evidence" value="ECO:0007669"/>
    <property type="project" value="InterPro"/>
</dbReference>
<evidence type="ECO:0000256" key="5">
    <source>
        <dbReference type="ARBA" id="ARBA00023204"/>
    </source>
</evidence>
<evidence type="ECO:0000256" key="4">
    <source>
        <dbReference type="ARBA" id="ARBA00022881"/>
    </source>
</evidence>
<dbReference type="Gene3D" id="4.10.860.10">
    <property type="entry name" value="UVR domain"/>
    <property type="match status" value="1"/>
</dbReference>
<dbReference type="GO" id="GO:0005737">
    <property type="term" value="C:cytoplasm"/>
    <property type="evidence" value="ECO:0007669"/>
    <property type="project" value="UniProtKB-SubCell"/>
</dbReference>
<dbReference type="SUPFAM" id="SSF82771">
    <property type="entry name" value="GIY-YIG endonuclease"/>
    <property type="match status" value="1"/>
</dbReference>
<keyword evidence="11" id="KW-0378">Hydrolase</keyword>
<comment type="function">
    <text evidence="7">The UvrABC repair system catalyzes the recognition and processing of DNA lesions. UvrC both incises the 5' and 3' sides of the lesion. The N-terminal half is responsible for the 3' incision and the C-terminal half is responsible for the 5' incision.</text>
</comment>
<organism evidence="11 12">
    <name type="scientific">Campylobacter insulaenigrae NCTC 12927</name>
    <dbReference type="NCBI Taxonomy" id="1031564"/>
    <lineage>
        <taxon>Bacteria</taxon>
        <taxon>Pseudomonadati</taxon>
        <taxon>Campylobacterota</taxon>
        <taxon>Epsilonproteobacteria</taxon>
        <taxon>Campylobacterales</taxon>
        <taxon>Campylobacteraceae</taxon>
        <taxon>Campylobacter</taxon>
    </lineage>
</organism>
<dbReference type="KEGG" id="cis:CINS_0563"/>
<dbReference type="PROSITE" id="PS50165">
    <property type="entry name" value="UVRC"/>
    <property type="match status" value="1"/>
</dbReference>
<evidence type="ECO:0000256" key="7">
    <source>
        <dbReference type="HAMAP-Rule" id="MF_00203"/>
    </source>
</evidence>
<dbReference type="SUPFAM" id="SSF46600">
    <property type="entry name" value="C-terminal UvrC-binding domain of UvrB"/>
    <property type="match status" value="1"/>
</dbReference>
<dbReference type="GeneID" id="74431372"/>
<dbReference type="PANTHER" id="PTHR30562">
    <property type="entry name" value="UVRC/OXIDOREDUCTASE"/>
    <property type="match status" value="1"/>
</dbReference>
<dbReference type="FunFam" id="3.40.1440.10:FF:000001">
    <property type="entry name" value="UvrABC system protein C"/>
    <property type="match status" value="1"/>
</dbReference>
<keyword evidence="1 7" id="KW-0963">Cytoplasm</keyword>
<dbReference type="RefSeq" id="WP_039649667.1">
    <property type="nucleotide sequence ID" value="NZ_CP007770.1"/>
</dbReference>
<comment type="subcellular location">
    <subcellularLocation>
        <location evidence="7">Cytoplasm</location>
    </subcellularLocation>
</comment>
<dbReference type="Pfam" id="PF22920">
    <property type="entry name" value="UvrC_RNaseH"/>
    <property type="match status" value="1"/>
</dbReference>
<dbReference type="InterPro" id="IPR036876">
    <property type="entry name" value="UVR_dom_sf"/>
</dbReference>
<dbReference type="InterPro" id="IPR001943">
    <property type="entry name" value="UVR_dom"/>
</dbReference>
<dbReference type="InterPro" id="IPR004791">
    <property type="entry name" value="UvrC"/>
</dbReference>
<dbReference type="GO" id="GO:0009432">
    <property type="term" value="P:SOS response"/>
    <property type="evidence" value="ECO:0007669"/>
    <property type="project" value="UniProtKB-UniRule"/>
</dbReference>
<feature type="domain" description="UVR" evidence="8">
    <location>
        <begin position="199"/>
        <end position="234"/>
    </location>
</feature>
<dbReference type="CDD" id="cd10434">
    <property type="entry name" value="GIY-YIG_UvrC_Cho"/>
    <property type="match status" value="1"/>
</dbReference>
<comment type="subunit">
    <text evidence="7">Interacts with UvrB in an incision complex.</text>
</comment>
<protein>
    <recommendedName>
        <fullName evidence="7">UvrABC system protein C</fullName>
        <shortName evidence="7">Protein UvrC</shortName>
    </recommendedName>
    <alternativeName>
        <fullName evidence="7">Excinuclease ABC subunit C</fullName>
    </alternativeName>
</protein>
<dbReference type="Gene3D" id="3.30.420.340">
    <property type="entry name" value="UvrC, RNAse H endonuclease domain"/>
    <property type="match status" value="1"/>
</dbReference>
<dbReference type="AlphaFoldDB" id="A0A0A8H0L0"/>
<evidence type="ECO:0000313" key="12">
    <source>
        <dbReference type="Proteomes" id="UP000031163"/>
    </source>
</evidence>
<dbReference type="SUPFAM" id="SSF47781">
    <property type="entry name" value="RuvA domain 2-like"/>
    <property type="match status" value="1"/>
</dbReference>
<dbReference type="PANTHER" id="PTHR30562:SF1">
    <property type="entry name" value="UVRABC SYSTEM PROTEIN C"/>
    <property type="match status" value="1"/>
</dbReference>
<comment type="similarity">
    <text evidence="7">Belongs to the UvrC family.</text>
</comment>
<dbReference type="Gene3D" id="3.40.1440.10">
    <property type="entry name" value="GIY-YIG endonuclease"/>
    <property type="match status" value="1"/>
</dbReference>
<dbReference type="GO" id="GO:0003677">
    <property type="term" value="F:DNA binding"/>
    <property type="evidence" value="ECO:0007669"/>
    <property type="project" value="UniProtKB-UniRule"/>
</dbReference>
<keyword evidence="6 7" id="KW-0742">SOS response</keyword>
<evidence type="ECO:0000259" key="8">
    <source>
        <dbReference type="PROSITE" id="PS50151"/>
    </source>
</evidence>
<dbReference type="InterPro" id="IPR010994">
    <property type="entry name" value="RuvA_2-like"/>
</dbReference>
<dbReference type="Proteomes" id="UP000031163">
    <property type="component" value="Chromosome"/>
</dbReference>
<dbReference type="Pfam" id="PF08459">
    <property type="entry name" value="UvrC_RNaseH_dom"/>
    <property type="match status" value="1"/>
</dbReference>
<keyword evidence="3 7" id="KW-0228">DNA excision</keyword>
<proteinExistence type="inferred from homology"/>
<dbReference type="HOGENOM" id="CLU_014841_3_2_7"/>
<dbReference type="GO" id="GO:0009381">
    <property type="term" value="F:excinuclease ABC activity"/>
    <property type="evidence" value="ECO:0007669"/>
    <property type="project" value="UniProtKB-UniRule"/>
</dbReference>
<accession>A0A0A8H0L0</accession>
<dbReference type="HAMAP" id="MF_00203">
    <property type="entry name" value="UvrC"/>
    <property type="match status" value="1"/>
</dbReference>
<dbReference type="Pfam" id="PF02151">
    <property type="entry name" value="UVR"/>
    <property type="match status" value="1"/>
</dbReference>
<evidence type="ECO:0000259" key="9">
    <source>
        <dbReference type="PROSITE" id="PS50164"/>
    </source>
</evidence>
<evidence type="ECO:0000256" key="1">
    <source>
        <dbReference type="ARBA" id="ARBA00022490"/>
    </source>
</evidence>
<gene>
    <name evidence="7 11" type="primary">uvrC</name>
    <name evidence="11" type="ORF">CINS_0563</name>
</gene>
<dbReference type="NCBIfam" id="TIGR00194">
    <property type="entry name" value="uvrC"/>
    <property type="match status" value="1"/>
</dbReference>
<evidence type="ECO:0000313" key="11">
    <source>
        <dbReference type="EMBL" id="AJC87541.1"/>
    </source>
</evidence>
<dbReference type="InterPro" id="IPR038476">
    <property type="entry name" value="UvrC_RNase_H_dom_sf"/>
</dbReference>
<dbReference type="InterPro" id="IPR000305">
    <property type="entry name" value="GIY-YIG_endonuc"/>
</dbReference>
<dbReference type="InterPro" id="IPR050066">
    <property type="entry name" value="UvrABC_protein_C"/>
</dbReference>